<organism evidence="1 2">
    <name type="scientific">Scortum barcoo</name>
    <name type="common">barcoo grunter</name>
    <dbReference type="NCBI Taxonomy" id="214431"/>
    <lineage>
        <taxon>Eukaryota</taxon>
        <taxon>Metazoa</taxon>
        <taxon>Chordata</taxon>
        <taxon>Craniata</taxon>
        <taxon>Vertebrata</taxon>
        <taxon>Euteleostomi</taxon>
        <taxon>Actinopterygii</taxon>
        <taxon>Neopterygii</taxon>
        <taxon>Teleostei</taxon>
        <taxon>Neoteleostei</taxon>
        <taxon>Acanthomorphata</taxon>
        <taxon>Eupercaria</taxon>
        <taxon>Centrarchiformes</taxon>
        <taxon>Terapontoidei</taxon>
        <taxon>Terapontidae</taxon>
        <taxon>Scortum</taxon>
    </lineage>
</organism>
<feature type="non-terminal residue" evidence="1">
    <location>
        <position position="182"/>
    </location>
</feature>
<reference evidence="1" key="1">
    <citation type="submission" date="2022-04" db="EMBL/GenBank/DDBJ databases">
        <title>Jade perch genome.</title>
        <authorList>
            <person name="Chao B."/>
        </authorList>
    </citation>
    <scope>NUCLEOTIDE SEQUENCE</scope>
    <source>
        <strain evidence="1">CB-2022</strain>
    </source>
</reference>
<proteinExistence type="predicted"/>
<sequence length="182" mass="20161">MDSRILCSFYRCTIERILTGCITTWYSSCTTLNRKALQRVVKAAQHITRRRRRPPKSLRTPVTPAINCSACCRLAWPTVPAAFEPEPPGSGKLHTAGHKTFKLCSQAPPLLNNPPLLLCDLLKLHKNLEHALAIRPVPSGGMWLEMRGDAGWNDWENGGVPEQSLSGKTESGCSTEPNMSNR</sequence>
<evidence type="ECO:0000313" key="2">
    <source>
        <dbReference type="Proteomes" id="UP000831701"/>
    </source>
</evidence>
<evidence type="ECO:0000313" key="1">
    <source>
        <dbReference type="EMBL" id="KAI3357684.1"/>
    </source>
</evidence>
<name>A0ACB8VQK3_9TELE</name>
<accession>A0ACB8VQK3</accession>
<dbReference type="Proteomes" id="UP000831701">
    <property type="component" value="Chromosome 19"/>
</dbReference>
<gene>
    <name evidence="1" type="ORF">L3Q82_016098</name>
</gene>
<protein>
    <submittedName>
        <fullName evidence="1">Uncharacterized protein</fullName>
    </submittedName>
</protein>
<dbReference type="EMBL" id="CM041549">
    <property type="protein sequence ID" value="KAI3357684.1"/>
    <property type="molecule type" value="Genomic_DNA"/>
</dbReference>
<keyword evidence="2" id="KW-1185">Reference proteome</keyword>
<comment type="caution">
    <text evidence="1">The sequence shown here is derived from an EMBL/GenBank/DDBJ whole genome shotgun (WGS) entry which is preliminary data.</text>
</comment>